<keyword evidence="2" id="KW-0255">Endonuclease</keyword>
<accession>A0AAU9EVK8</accession>
<evidence type="ECO:0000259" key="1">
    <source>
        <dbReference type="Pfam" id="PF13392"/>
    </source>
</evidence>
<dbReference type="InterPro" id="IPR003615">
    <property type="entry name" value="HNH_nuc"/>
</dbReference>
<organism evidence="2 3">
    <name type="scientific">Pseudomonas phage Ep4</name>
    <dbReference type="NCBI Taxonomy" id="3057492"/>
    <lineage>
        <taxon>Viruses</taxon>
        <taxon>Duplodnaviria</taxon>
        <taxon>Heunggongvirae</taxon>
        <taxon>Uroviricota</taxon>
        <taxon>Caudoviricetes</taxon>
        <taxon>Autographivirales</taxon>
        <taxon>Autoscriptoviridae</taxon>
        <taxon>Corkvirinae</taxon>
        <taxon>Actinidiaevirus</taxon>
        <taxon>Actinidiaevirus Ep4</taxon>
    </lineage>
</organism>
<gene>
    <name evidence="2" type="ORF">Ep4_035</name>
</gene>
<dbReference type="Gene3D" id="3.90.75.20">
    <property type="match status" value="1"/>
</dbReference>
<protein>
    <submittedName>
        <fullName evidence="2">HNH homing endonuclease</fullName>
    </submittedName>
</protein>
<keyword evidence="2" id="KW-0540">Nuclease</keyword>
<dbReference type="GO" id="GO:0004519">
    <property type="term" value="F:endonuclease activity"/>
    <property type="evidence" value="ECO:0007669"/>
    <property type="project" value="UniProtKB-KW"/>
</dbReference>
<dbReference type="Pfam" id="PF13392">
    <property type="entry name" value="HNH_3"/>
    <property type="match status" value="1"/>
</dbReference>
<evidence type="ECO:0000313" key="2">
    <source>
        <dbReference type="EMBL" id="BEQ12894.1"/>
    </source>
</evidence>
<dbReference type="InterPro" id="IPR044925">
    <property type="entry name" value="His-Me_finger_sf"/>
</dbReference>
<keyword evidence="2" id="KW-0378">Hydrolase</keyword>
<feature type="domain" description="HNH nuclease" evidence="1">
    <location>
        <begin position="53"/>
        <end position="96"/>
    </location>
</feature>
<proteinExistence type="predicted"/>
<sequence>MRTVTLKFEATESTYVLYEDGRVYNETKQTFLRGTSVTKANRYVKVHVDKFRPLHRLVAEHFIPNPLGLPQVNHKDGNRLNNAAYNLEWSTASANVLHAYRNNLKTNVGEVNPISILTEGNVRAIRAASGTARQIRDRLRLPVGIDAVKSARSGKTWSHVV</sequence>
<dbReference type="SUPFAM" id="SSF54060">
    <property type="entry name" value="His-Me finger endonucleases"/>
    <property type="match status" value="1"/>
</dbReference>
<dbReference type="EMBL" id="LC776701">
    <property type="protein sequence ID" value="BEQ12894.1"/>
    <property type="molecule type" value="Genomic_DNA"/>
</dbReference>
<evidence type="ECO:0000313" key="3">
    <source>
        <dbReference type="Proteomes" id="UP001304640"/>
    </source>
</evidence>
<name>A0AAU9EVK8_9CAUD</name>
<reference evidence="2 3" key="1">
    <citation type="submission" date="2023-07" db="EMBL/GenBank/DDBJ databases">
        <title>Complete genome sequence of Pseudomonas phage Ep4.</title>
        <authorList>
            <person name="Aono M."/>
            <person name="Yagi H."/>
            <person name="Kobayashi K."/>
        </authorList>
    </citation>
    <scope>NUCLEOTIDE SEQUENCE [LARGE SCALE GENOMIC DNA]</scope>
    <source>
        <strain evidence="2 3">Ep4</strain>
    </source>
</reference>
<keyword evidence="3" id="KW-1185">Reference proteome</keyword>
<dbReference type="Proteomes" id="UP001304640">
    <property type="component" value="Segment"/>
</dbReference>